<evidence type="ECO:0000313" key="2">
    <source>
        <dbReference type="Proteomes" id="UP000288805"/>
    </source>
</evidence>
<protein>
    <submittedName>
        <fullName evidence="1">Dihydroflavonol 4-reductase</fullName>
    </submittedName>
</protein>
<comment type="caution">
    <text evidence="1">The sequence shown here is derived from an EMBL/GenBank/DDBJ whole genome shotgun (WGS) entry which is preliminary data.</text>
</comment>
<dbReference type="AlphaFoldDB" id="A0A438IY81"/>
<sequence length="516" mass="58950">MLKYSNRDRLDITFRGINLRSVQFRKSNTLESLNCIISFGNRIILEFAKLRTCSLFKSPITAMSWAMNPFRHNVRRFERKQSDEGDGVRDASDKSKTLSCVRCECNFCTHPSIANLVIQHVVIQQLLSPQIDEDLWTQLLLIGCLFSIKGIQQSISFCSSSEADDVVEVQTPMLFQLVLHLKSPLTHPLRLMLVLGGKDHGKMKTWFPDYTETTPGLMSGKRPCTEGGRAGRGPGLLQNEYNEGFLQLLIGCLFSIKGSQQSISFCSSSEADDVVEVQTPTLFQLVLHLKGPLTHPLRLSCVSAQREELWKDEDVASRLHGNNTGLQYKDLRVGSGPVVEMRELVMFCNAHIYLYEHPKVEERYICSSHDATIYDLADLTRGKYLNYHVPTEFNDIGRNLKVVSFSSKKLTDLGFQFKYGDMQKGAIETCREKELIPLFSEKEKHACQWRELEEEINGFILITKASQTEESYEESWAKLRIHLPRVNPDCKEKKQRESAMKPILDDSRSSHFWSTF</sequence>
<gene>
    <name evidence="1" type="primary">DFRA_2</name>
    <name evidence="1" type="ORF">CK203_024387</name>
</gene>
<accession>A0A438IY81</accession>
<proteinExistence type="predicted"/>
<dbReference type="Gene3D" id="3.40.50.720">
    <property type="entry name" value="NAD(P)-binding Rossmann-like Domain"/>
    <property type="match status" value="1"/>
</dbReference>
<evidence type="ECO:0000313" key="1">
    <source>
        <dbReference type="EMBL" id="RVX01662.1"/>
    </source>
</evidence>
<name>A0A438IY81_VITVI</name>
<organism evidence="1 2">
    <name type="scientific">Vitis vinifera</name>
    <name type="common">Grape</name>
    <dbReference type="NCBI Taxonomy" id="29760"/>
    <lineage>
        <taxon>Eukaryota</taxon>
        <taxon>Viridiplantae</taxon>
        <taxon>Streptophyta</taxon>
        <taxon>Embryophyta</taxon>
        <taxon>Tracheophyta</taxon>
        <taxon>Spermatophyta</taxon>
        <taxon>Magnoliopsida</taxon>
        <taxon>eudicotyledons</taxon>
        <taxon>Gunneridae</taxon>
        <taxon>Pentapetalae</taxon>
        <taxon>rosids</taxon>
        <taxon>Vitales</taxon>
        <taxon>Vitaceae</taxon>
        <taxon>Viteae</taxon>
        <taxon>Vitis</taxon>
    </lineage>
</organism>
<reference evidence="1 2" key="1">
    <citation type="journal article" date="2018" name="PLoS Genet.">
        <title>Population sequencing reveals clonal diversity and ancestral inbreeding in the grapevine cultivar Chardonnay.</title>
        <authorList>
            <person name="Roach M.J."/>
            <person name="Johnson D.L."/>
            <person name="Bohlmann J."/>
            <person name="van Vuuren H.J."/>
            <person name="Jones S.J."/>
            <person name="Pretorius I.S."/>
            <person name="Schmidt S.A."/>
            <person name="Borneman A.R."/>
        </authorList>
    </citation>
    <scope>NUCLEOTIDE SEQUENCE [LARGE SCALE GENOMIC DNA]</scope>
    <source>
        <strain evidence="2">cv. Chardonnay</strain>
        <tissue evidence="1">Leaf</tissue>
    </source>
</reference>
<dbReference type="EMBL" id="QGNW01000074">
    <property type="protein sequence ID" value="RVX01662.1"/>
    <property type="molecule type" value="Genomic_DNA"/>
</dbReference>
<dbReference type="Proteomes" id="UP000288805">
    <property type="component" value="Unassembled WGS sequence"/>
</dbReference>